<keyword evidence="7 8" id="KW-0349">Heme</keyword>
<keyword evidence="5 8" id="KW-0560">Oxidoreductase</keyword>
<evidence type="ECO:0000256" key="5">
    <source>
        <dbReference type="ARBA" id="ARBA00023002"/>
    </source>
</evidence>
<dbReference type="GO" id="GO:0004497">
    <property type="term" value="F:monooxygenase activity"/>
    <property type="evidence" value="ECO:0007669"/>
    <property type="project" value="UniProtKB-KW"/>
</dbReference>
<keyword evidence="6" id="KW-0472">Membrane</keyword>
<evidence type="ECO:0000313" key="9">
    <source>
        <dbReference type="EMBL" id="GMN56907.1"/>
    </source>
</evidence>
<evidence type="ECO:0000256" key="7">
    <source>
        <dbReference type="PIRSR" id="PIRSR602401-1"/>
    </source>
</evidence>
<keyword evidence="11" id="KW-1185">Reference proteome</keyword>
<dbReference type="InterPro" id="IPR002401">
    <property type="entry name" value="Cyt_P450_E_grp-I"/>
</dbReference>
<dbReference type="PANTHER" id="PTHR47956">
    <property type="entry name" value="CYTOCHROME P450 71B11-RELATED"/>
    <property type="match status" value="1"/>
</dbReference>
<dbReference type="GO" id="GO:0005506">
    <property type="term" value="F:iron ion binding"/>
    <property type="evidence" value="ECO:0007669"/>
    <property type="project" value="InterPro"/>
</dbReference>
<evidence type="ECO:0000256" key="6">
    <source>
        <dbReference type="ARBA" id="ARBA00023136"/>
    </source>
</evidence>
<gene>
    <name evidence="9" type="ORF">TIFTF001_026020</name>
    <name evidence="10" type="ORF">TIFTF001_027718</name>
</gene>
<keyword evidence="7 8" id="KW-0408">Iron</keyword>
<comment type="similarity">
    <text evidence="2 8">Belongs to the cytochrome P450 family.</text>
</comment>
<dbReference type="Pfam" id="PF00067">
    <property type="entry name" value="p450"/>
    <property type="match status" value="1"/>
</dbReference>
<dbReference type="InterPro" id="IPR036396">
    <property type="entry name" value="Cyt_P450_sf"/>
</dbReference>
<evidence type="ECO:0000256" key="4">
    <source>
        <dbReference type="ARBA" id="ARBA00022989"/>
    </source>
</evidence>
<dbReference type="InterPro" id="IPR017972">
    <property type="entry name" value="Cyt_P450_CS"/>
</dbReference>
<evidence type="ECO:0000313" key="10">
    <source>
        <dbReference type="EMBL" id="GMN58610.1"/>
    </source>
</evidence>
<dbReference type="InterPro" id="IPR050193">
    <property type="entry name" value="Cytochrome_P450_71"/>
</dbReference>
<protein>
    <recommendedName>
        <fullName evidence="12">Cytochrome P450</fullName>
    </recommendedName>
</protein>
<proteinExistence type="inferred from homology"/>
<dbReference type="PRINTS" id="PR00463">
    <property type="entry name" value="EP450I"/>
</dbReference>
<evidence type="ECO:0000256" key="2">
    <source>
        <dbReference type="ARBA" id="ARBA00010617"/>
    </source>
</evidence>
<evidence type="ECO:0000256" key="3">
    <source>
        <dbReference type="ARBA" id="ARBA00022692"/>
    </source>
</evidence>
<accession>A0AA88J018</accession>
<dbReference type="InterPro" id="IPR001128">
    <property type="entry name" value="Cyt_P450"/>
</dbReference>
<comment type="subcellular location">
    <subcellularLocation>
        <location evidence="1">Membrane</location>
        <topology evidence="1">Single-pass membrane protein</topology>
    </subcellularLocation>
</comment>
<dbReference type="SUPFAM" id="SSF48264">
    <property type="entry name" value="Cytochrome P450"/>
    <property type="match status" value="1"/>
</dbReference>
<keyword evidence="8" id="KW-0503">Monooxygenase</keyword>
<dbReference type="GO" id="GO:0016705">
    <property type="term" value="F:oxidoreductase activity, acting on paired donors, with incorporation or reduction of molecular oxygen"/>
    <property type="evidence" value="ECO:0007669"/>
    <property type="project" value="InterPro"/>
</dbReference>
<dbReference type="Proteomes" id="UP001187192">
    <property type="component" value="Unassembled WGS sequence"/>
</dbReference>
<evidence type="ECO:0000313" key="11">
    <source>
        <dbReference type="Proteomes" id="UP001187192"/>
    </source>
</evidence>
<dbReference type="PROSITE" id="PS00086">
    <property type="entry name" value="CYTOCHROME_P450"/>
    <property type="match status" value="1"/>
</dbReference>
<evidence type="ECO:0000256" key="1">
    <source>
        <dbReference type="ARBA" id="ARBA00004167"/>
    </source>
</evidence>
<keyword evidence="4" id="KW-1133">Transmembrane helix</keyword>
<evidence type="ECO:0008006" key="12">
    <source>
        <dbReference type="Google" id="ProtNLM"/>
    </source>
</evidence>
<comment type="cofactor">
    <cofactor evidence="7">
        <name>heme</name>
        <dbReference type="ChEBI" id="CHEBI:30413"/>
    </cofactor>
</comment>
<dbReference type="EMBL" id="BTGU01000079">
    <property type="protein sequence ID" value="GMN58610.1"/>
    <property type="molecule type" value="Genomic_DNA"/>
</dbReference>
<dbReference type="Gene3D" id="1.10.630.10">
    <property type="entry name" value="Cytochrome P450"/>
    <property type="match status" value="1"/>
</dbReference>
<evidence type="ECO:0000256" key="8">
    <source>
        <dbReference type="RuleBase" id="RU000461"/>
    </source>
</evidence>
<dbReference type="AlphaFoldDB" id="A0AA88J018"/>
<keyword evidence="7 8" id="KW-0479">Metal-binding</keyword>
<name>A0AA88J018_FICCA</name>
<organism evidence="10 11">
    <name type="scientific">Ficus carica</name>
    <name type="common">Common fig</name>
    <dbReference type="NCBI Taxonomy" id="3494"/>
    <lineage>
        <taxon>Eukaryota</taxon>
        <taxon>Viridiplantae</taxon>
        <taxon>Streptophyta</taxon>
        <taxon>Embryophyta</taxon>
        <taxon>Tracheophyta</taxon>
        <taxon>Spermatophyta</taxon>
        <taxon>Magnoliopsida</taxon>
        <taxon>eudicotyledons</taxon>
        <taxon>Gunneridae</taxon>
        <taxon>Pentapetalae</taxon>
        <taxon>rosids</taxon>
        <taxon>fabids</taxon>
        <taxon>Rosales</taxon>
        <taxon>Moraceae</taxon>
        <taxon>Ficeae</taxon>
        <taxon>Ficus</taxon>
    </lineage>
</organism>
<dbReference type="PANTHER" id="PTHR47956:SF10">
    <property type="entry name" value="CYTOCHROME P450 FAMILY 71 PROTEIN"/>
    <property type="match status" value="1"/>
</dbReference>
<dbReference type="GO" id="GO:0020037">
    <property type="term" value="F:heme binding"/>
    <property type="evidence" value="ECO:0007669"/>
    <property type="project" value="InterPro"/>
</dbReference>
<keyword evidence="3" id="KW-0812">Transmembrane</keyword>
<dbReference type="EMBL" id="BTGU01000066">
    <property type="protein sequence ID" value="GMN56907.1"/>
    <property type="molecule type" value="Genomic_DNA"/>
</dbReference>
<sequence>MINARAIQRDPSSWDKPEEFIPERFEKCAVDFKGHDFEFTPFGSGRRGCPGLTFGVTSTEFLITNLLYWFDWKLPSGDGAILPEKLDMSEVYGLTVYKKVPLHLVPKPYSP</sequence>
<dbReference type="GO" id="GO:0016020">
    <property type="term" value="C:membrane"/>
    <property type="evidence" value="ECO:0007669"/>
    <property type="project" value="UniProtKB-SubCell"/>
</dbReference>
<comment type="caution">
    <text evidence="10">The sequence shown here is derived from an EMBL/GenBank/DDBJ whole genome shotgun (WGS) entry which is preliminary data.</text>
</comment>
<feature type="binding site" description="axial binding residue" evidence="7">
    <location>
        <position position="49"/>
    </location>
    <ligand>
        <name>heme</name>
        <dbReference type="ChEBI" id="CHEBI:30413"/>
    </ligand>
    <ligandPart>
        <name>Fe</name>
        <dbReference type="ChEBI" id="CHEBI:18248"/>
    </ligandPart>
</feature>
<reference evidence="10" key="1">
    <citation type="submission" date="2023-07" db="EMBL/GenBank/DDBJ databases">
        <title>draft genome sequence of fig (Ficus carica).</title>
        <authorList>
            <person name="Takahashi T."/>
            <person name="Nishimura K."/>
        </authorList>
    </citation>
    <scope>NUCLEOTIDE SEQUENCE</scope>
</reference>